<keyword evidence="1" id="KW-0812">Transmembrane</keyword>
<dbReference type="AlphaFoldDB" id="A0A290X323"/>
<dbReference type="PANTHER" id="PTHR34978">
    <property type="entry name" value="POSSIBLE SENSOR-TRANSDUCER PROTEIN BLAR"/>
    <property type="match status" value="1"/>
</dbReference>
<name>A0A290X323_9BURK</name>
<dbReference type="EMBL" id="CP023422">
    <property type="protein sequence ID" value="ATD63276.1"/>
    <property type="molecule type" value="Genomic_DNA"/>
</dbReference>
<feature type="transmembrane region" description="Helical" evidence="1">
    <location>
        <begin position="35"/>
        <end position="56"/>
    </location>
</feature>
<proteinExistence type="predicted"/>
<keyword evidence="1" id="KW-0472">Membrane</keyword>
<dbReference type="InterPro" id="IPR008756">
    <property type="entry name" value="Peptidase_M56"/>
</dbReference>
<evidence type="ECO:0000313" key="4">
    <source>
        <dbReference type="Proteomes" id="UP000218437"/>
    </source>
</evidence>
<dbReference type="Proteomes" id="UP000218437">
    <property type="component" value="Chromosome"/>
</dbReference>
<feature type="domain" description="Peptidase M56" evidence="2">
    <location>
        <begin position="112"/>
        <end position="205"/>
    </location>
</feature>
<gene>
    <name evidence="3" type="ORF">CNX70_26315</name>
</gene>
<dbReference type="KEGG" id="jsv:CNX70_26315"/>
<evidence type="ECO:0000259" key="2">
    <source>
        <dbReference type="Pfam" id="PF05569"/>
    </source>
</evidence>
<keyword evidence="4" id="KW-1185">Reference proteome</keyword>
<protein>
    <recommendedName>
        <fullName evidence="2">Peptidase M56 domain-containing protein</fullName>
    </recommendedName>
</protein>
<reference evidence="3 4" key="1">
    <citation type="submission" date="2017-09" db="EMBL/GenBank/DDBJ databases">
        <title>Complete genome sequence of Janthinobacterium svalbardensis PAMC 27463.</title>
        <authorList>
            <person name="Cho Y.-J."/>
            <person name="Cho A."/>
            <person name="Kim O.-S."/>
            <person name="Lee J.-I."/>
        </authorList>
    </citation>
    <scope>NUCLEOTIDE SEQUENCE [LARGE SCALE GENOMIC DNA]</scope>
    <source>
        <strain evidence="3 4">PAMC 27463</strain>
    </source>
</reference>
<organism evidence="3 4">
    <name type="scientific">Janthinobacterium svalbardensis</name>
    <dbReference type="NCBI Taxonomy" id="368607"/>
    <lineage>
        <taxon>Bacteria</taxon>
        <taxon>Pseudomonadati</taxon>
        <taxon>Pseudomonadota</taxon>
        <taxon>Betaproteobacteria</taxon>
        <taxon>Burkholderiales</taxon>
        <taxon>Oxalobacteraceae</taxon>
        <taxon>Janthinobacterium</taxon>
    </lineage>
</organism>
<dbReference type="PANTHER" id="PTHR34978:SF3">
    <property type="entry name" value="SLR0241 PROTEIN"/>
    <property type="match status" value="1"/>
</dbReference>
<sequence>MPAMLAASMALALLLSAAAWRAERLLQRRGRTTRWLWLAAIAASVIVPLAWLPGVLAVMPATQSQLKLGWFVLSSGMLMLLVLRSAWLLSHQRRWQKTTLLGTPVYLSGGIGPCVAGLLRPRIVMPVWLQLIPPRQQALLLAHAQCRLAARDPQLLALAYALIVLMPWNLPLWWQLHRLRFAIEVDCDARMLAHGHALRDYATVLRRHGQYYSGLTGAAPIVLGDPRALRRRRHLMARFSGKQAANLL</sequence>
<evidence type="ECO:0000256" key="1">
    <source>
        <dbReference type="SAM" id="Phobius"/>
    </source>
</evidence>
<feature type="transmembrane region" description="Helical" evidence="1">
    <location>
        <begin position="68"/>
        <end position="87"/>
    </location>
</feature>
<dbReference type="Pfam" id="PF05569">
    <property type="entry name" value="Peptidase_M56"/>
    <property type="match status" value="1"/>
</dbReference>
<feature type="transmembrane region" description="Helical" evidence="1">
    <location>
        <begin position="155"/>
        <end position="174"/>
    </location>
</feature>
<evidence type="ECO:0000313" key="3">
    <source>
        <dbReference type="EMBL" id="ATD63276.1"/>
    </source>
</evidence>
<keyword evidence="1" id="KW-1133">Transmembrane helix</keyword>
<dbReference type="InterPro" id="IPR052173">
    <property type="entry name" value="Beta-lactam_resp_regulator"/>
</dbReference>
<accession>A0A290X323</accession>